<dbReference type="Proteomes" id="UP000290995">
    <property type="component" value="Segment"/>
</dbReference>
<dbReference type="GeneID" id="41701863"/>
<dbReference type="Pfam" id="PF05515">
    <property type="entry name" value="Viral_NABP"/>
    <property type="match status" value="1"/>
</dbReference>
<sequence length="157" mass="18347">MEKAESFAGKTIKNWVALNKANIFLSLINSFGRDIGFKIFMMYKCKCEKEYKDQIRYQNMVNYGQGKSKSAMKRRAIKVEHCYKCGKFEHDGHCNKNQTNSNHEYLEMFRCGPIKLKAERALRKNSMVQMSCEKFGWMIKMSKELKEKANSGTAERV</sequence>
<reference evidence="1 3" key="1">
    <citation type="journal article" date="2018" name="Arch. Virol.">
        <title>The complete nucleotide sequence and genome organisation of a novel member of the family Betaflexiviridae from Actinidia chinensis.</title>
        <authorList>
            <person name="Veerakone S."/>
            <person name="Liefting L.W."/>
            <person name="Tang J."/>
            <person name="Ward L.I."/>
        </authorList>
    </citation>
    <scope>NUCLEOTIDE SEQUENCE [LARGE SCALE GENOMIC DNA]</scope>
    <source>
        <strain evidence="1">01227</strain>
    </source>
</reference>
<name>A0A2L0V1P5_9VIRU</name>
<proteinExistence type="predicted"/>
<evidence type="ECO:0000313" key="2">
    <source>
        <dbReference type="EMBL" id="BBH55950.1"/>
    </source>
</evidence>
<dbReference type="EMBL" id="LC438404">
    <property type="protein sequence ID" value="BBH55950.1"/>
    <property type="molecule type" value="Genomic_RNA"/>
</dbReference>
<dbReference type="RefSeq" id="YP_009553506.1">
    <property type="nucleotide sequence ID" value="NC_040800.1"/>
</dbReference>
<dbReference type="KEGG" id="vg:41701863"/>
<keyword evidence="3" id="KW-1185">Reference proteome</keyword>
<evidence type="ECO:0000313" key="1">
    <source>
        <dbReference type="EMBL" id="AUZ97246.1"/>
    </source>
</evidence>
<dbReference type="EMBL" id="MF440375">
    <property type="protein sequence ID" value="AUZ97246.1"/>
    <property type="molecule type" value="Genomic_RNA"/>
</dbReference>
<evidence type="ECO:0000313" key="3">
    <source>
        <dbReference type="Proteomes" id="UP000290995"/>
    </source>
</evidence>
<accession>A0A2L0V1P5</accession>
<dbReference type="OrthoDB" id="28116at10239"/>
<reference evidence="2" key="2">
    <citation type="submission" date="2018-12" db="EMBL/GenBank/DDBJ databases">
        <title>First report of Actinidia seed-borne latent virus in Korea.</title>
        <authorList>
            <person name="Park C.Y."/>
            <person name="Baek D.S."/>
            <person name="Yi S.I."/>
            <person name="Kim H."/>
        </authorList>
    </citation>
    <scope>NUCLEOTIDE SEQUENCE</scope>
    <source>
        <strain evidence="2">JN-BS4</strain>
    </source>
</reference>
<organism evidence="1 3">
    <name type="scientific">Actinidia seed borne latent virus</name>
    <dbReference type="NCBI Taxonomy" id="2560282"/>
    <lineage>
        <taxon>Viruses</taxon>
        <taxon>Riboviria</taxon>
        <taxon>Orthornavirae</taxon>
        <taxon>Kitrinoviricota</taxon>
        <taxon>Alsuviricetes</taxon>
        <taxon>Tymovirales</taxon>
        <taxon>Betaflexiviridae</taxon>
        <taxon>Trivirinae</taxon>
        <taxon>Prunevirus</taxon>
        <taxon>Prunevirus actinidiae</taxon>
    </lineage>
</organism>
<protein>
    <submittedName>
        <fullName evidence="1">Nucleic acid binding protein</fullName>
    </submittedName>
</protein>
<dbReference type="InterPro" id="IPR008891">
    <property type="entry name" value="Viral_NABP"/>
</dbReference>